<evidence type="ECO:0000313" key="3">
    <source>
        <dbReference type="Proteomes" id="UP000051862"/>
    </source>
</evidence>
<evidence type="ECO:0000313" key="2">
    <source>
        <dbReference type="EMBL" id="KQH82126.1"/>
    </source>
</evidence>
<dbReference type="EMBL" id="CP015105">
    <property type="protein sequence ID" value="ASJ11792.1"/>
    <property type="molecule type" value="Genomic_DNA"/>
</dbReference>
<dbReference type="PATRIC" id="fig|277988.4.peg.1526"/>
<evidence type="ECO:0000313" key="4">
    <source>
        <dbReference type="Proteomes" id="UP000250136"/>
    </source>
</evidence>
<gene>
    <name evidence="1" type="ORF">A3L14_02305</name>
    <name evidence="2" type="ORF">AMR53_07240</name>
</gene>
<dbReference type="EMBL" id="LIXN01000011">
    <property type="protein sequence ID" value="KQH82126.1"/>
    <property type="molecule type" value="Genomic_DNA"/>
</dbReference>
<sequence length="114" mass="13057">MVVYPQPLHILKIPNVPCNKREVVPQCSGCYNSIGELYFNLSPEFDGNICYLIGERYDVREAYELLRFLKALRSVAFPAEELYLGDDGDVKALPKDFLYLRELLLRNGVGEIID</sequence>
<evidence type="ECO:0000313" key="1">
    <source>
        <dbReference type="EMBL" id="ASJ11792.1"/>
    </source>
</evidence>
<keyword evidence="4" id="KW-1185">Reference proteome</keyword>
<accession>A0A0Q2RDU1</accession>
<name>A0A0Q2RDU1_9EURY</name>
<proteinExistence type="predicted"/>
<reference evidence="1 4" key="2">
    <citation type="submission" date="2016-04" db="EMBL/GenBank/DDBJ databases">
        <title>Complete genome sequence of Thermococcus thioreducens type strain OGL-20P.</title>
        <authorList>
            <person name="Oger P.M."/>
        </authorList>
    </citation>
    <scope>NUCLEOTIDE SEQUENCE [LARGE SCALE GENOMIC DNA]</scope>
    <source>
        <strain evidence="1 4">OGL-20P</strain>
    </source>
</reference>
<organism evidence="2 3">
    <name type="scientific">Thermococcus thioreducens</name>
    <dbReference type="NCBI Taxonomy" id="277988"/>
    <lineage>
        <taxon>Archaea</taxon>
        <taxon>Methanobacteriati</taxon>
        <taxon>Methanobacteriota</taxon>
        <taxon>Thermococci</taxon>
        <taxon>Thermococcales</taxon>
        <taxon>Thermococcaceae</taxon>
        <taxon>Thermococcus</taxon>
    </lineage>
</organism>
<protein>
    <submittedName>
        <fullName evidence="2">Uncharacterized protein</fullName>
    </submittedName>
</protein>
<dbReference type="Proteomes" id="UP000051862">
    <property type="component" value="Unassembled WGS sequence"/>
</dbReference>
<dbReference type="AlphaFoldDB" id="A0A0Q2RDU1"/>
<dbReference type="KEGG" id="ttd:A3L14_02305"/>
<reference evidence="2 3" key="1">
    <citation type="submission" date="2015-08" db="EMBL/GenBank/DDBJ databases">
        <title>Thermococcus thioreducens DSM 14981 genome sequencing.</title>
        <authorList>
            <person name="Hong S.-J."/>
            <person name="Kim M.-C."/>
            <person name="Shin J.-H."/>
        </authorList>
    </citation>
    <scope>NUCLEOTIDE SEQUENCE [LARGE SCALE GENOMIC DNA]</scope>
    <source>
        <strain evidence="2 3">DSM 14981</strain>
    </source>
</reference>
<dbReference type="Proteomes" id="UP000250136">
    <property type="component" value="Chromosome"/>
</dbReference>